<evidence type="ECO:0000313" key="5">
    <source>
        <dbReference type="EMBL" id="MDR7337130.1"/>
    </source>
</evidence>
<keyword evidence="1" id="KW-0677">Repeat</keyword>
<keyword evidence="2 3" id="KW-0040">ANK repeat</keyword>
<dbReference type="Proteomes" id="UP001145799">
    <property type="component" value="Unassembled WGS sequence"/>
</dbReference>
<evidence type="ECO:0000313" key="6">
    <source>
        <dbReference type="Proteomes" id="UP001145799"/>
    </source>
</evidence>
<dbReference type="EMBL" id="JAPZVQ010000004">
    <property type="protein sequence ID" value="MDA1385253.1"/>
    <property type="molecule type" value="Genomic_DNA"/>
</dbReference>
<evidence type="ECO:0000256" key="2">
    <source>
        <dbReference type="ARBA" id="ARBA00023043"/>
    </source>
</evidence>
<evidence type="ECO:0000313" key="4">
    <source>
        <dbReference type="EMBL" id="MDA1385253.1"/>
    </source>
</evidence>
<dbReference type="Pfam" id="PF00023">
    <property type="entry name" value="Ank"/>
    <property type="match status" value="1"/>
</dbReference>
<evidence type="ECO:0000256" key="3">
    <source>
        <dbReference type="PROSITE-ProRule" id="PRU00023"/>
    </source>
</evidence>
<dbReference type="SUPFAM" id="SSF48403">
    <property type="entry name" value="Ankyrin repeat"/>
    <property type="match status" value="1"/>
</dbReference>
<dbReference type="Gene3D" id="1.25.40.20">
    <property type="entry name" value="Ankyrin repeat-containing domain"/>
    <property type="match status" value="1"/>
</dbReference>
<reference evidence="5 7" key="2">
    <citation type="submission" date="2023-07" db="EMBL/GenBank/DDBJ databases">
        <title>Sequencing the genomes of 1000 actinobacteria strains.</title>
        <authorList>
            <person name="Klenk H.-P."/>
        </authorList>
    </citation>
    <scope>NUCLEOTIDE SEQUENCE [LARGE SCALE GENOMIC DNA]</scope>
    <source>
        <strain evidence="5 7">DSM 44724</strain>
    </source>
</reference>
<protein>
    <submittedName>
        <fullName evidence="4">Ankyrin repeat domain-containing protein</fullName>
    </submittedName>
</protein>
<dbReference type="PROSITE" id="PS50297">
    <property type="entry name" value="ANK_REP_REGION"/>
    <property type="match status" value="1"/>
</dbReference>
<feature type="repeat" description="ANK" evidence="3">
    <location>
        <begin position="193"/>
        <end position="225"/>
    </location>
</feature>
<sequence>MDIQEIVQLLADVDAGRPAGPRRSGGYVVVGYNPEAVIDEDDEDYDEDLEHLEVWGTAATAAEAFEKLGGELATTYDDAVRGQWSNYFEEDMEDDEFEEEEGKRAALALLALQRTPGREALFFLFSGYYAPMEFITSADWFDDFYLGAAAGLFPGARLLFGASAASPHQDEAVAVFELQPVDREDGPNSLDARGMSPLHHAVAGGDLAEVAALLASGADPNLQAEYGNAPLFAAADAKGRTASALEALDDERWAVTKALLDHGADIDARDRSGRSIVDLAADGSAEIRDELRARGGRAYA</sequence>
<feature type="repeat" description="ANK" evidence="3">
    <location>
        <begin position="238"/>
        <end position="271"/>
    </location>
</feature>
<dbReference type="EMBL" id="JAVDYD010000001">
    <property type="protein sequence ID" value="MDR7337130.1"/>
    <property type="molecule type" value="Genomic_DNA"/>
</dbReference>
<evidence type="ECO:0000256" key="1">
    <source>
        <dbReference type="ARBA" id="ARBA00022737"/>
    </source>
</evidence>
<accession>A0A9X3PTL7</accession>
<dbReference type="PANTHER" id="PTHR24201">
    <property type="entry name" value="ANK_REP_REGION DOMAIN-CONTAINING PROTEIN"/>
    <property type="match status" value="1"/>
</dbReference>
<dbReference type="InterPro" id="IPR002110">
    <property type="entry name" value="Ankyrin_rpt"/>
</dbReference>
<dbReference type="InterPro" id="IPR036770">
    <property type="entry name" value="Ankyrin_rpt-contain_sf"/>
</dbReference>
<name>A0A9X3PTL7_9ACTN</name>
<dbReference type="InterPro" id="IPR050776">
    <property type="entry name" value="Ank_Repeat/CDKN_Inhibitor"/>
</dbReference>
<dbReference type="SMART" id="SM00248">
    <property type="entry name" value="ANK"/>
    <property type="match status" value="2"/>
</dbReference>
<keyword evidence="7" id="KW-1185">Reference proteome</keyword>
<dbReference type="AlphaFoldDB" id="A0A9X3PTL7"/>
<proteinExistence type="predicted"/>
<organism evidence="4 6">
    <name type="scientific">Glycomyces lechevalierae</name>
    <dbReference type="NCBI Taxonomy" id="256034"/>
    <lineage>
        <taxon>Bacteria</taxon>
        <taxon>Bacillati</taxon>
        <taxon>Actinomycetota</taxon>
        <taxon>Actinomycetes</taxon>
        <taxon>Glycomycetales</taxon>
        <taxon>Glycomycetaceae</taxon>
        <taxon>Glycomyces</taxon>
    </lineage>
</organism>
<dbReference type="PANTHER" id="PTHR24201:SF15">
    <property type="entry name" value="ANKYRIN REPEAT DOMAIN-CONTAINING PROTEIN 66"/>
    <property type="match status" value="1"/>
</dbReference>
<dbReference type="RefSeq" id="WP_270121713.1">
    <property type="nucleotide sequence ID" value="NZ_BAAAOM010000002.1"/>
</dbReference>
<dbReference type="PROSITE" id="PS50088">
    <property type="entry name" value="ANK_REPEAT"/>
    <property type="match status" value="2"/>
</dbReference>
<gene>
    <name evidence="5" type="ORF">J2S69_000849</name>
    <name evidence="4" type="ORF">O2L01_09680</name>
</gene>
<dbReference type="Proteomes" id="UP001183604">
    <property type="component" value="Unassembled WGS sequence"/>
</dbReference>
<evidence type="ECO:0000313" key="7">
    <source>
        <dbReference type="Proteomes" id="UP001183604"/>
    </source>
</evidence>
<comment type="caution">
    <text evidence="4">The sequence shown here is derived from an EMBL/GenBank/DDBJ whole genome shotgun (WGS) entry which is preliminary data.</text>
</comment>
<reference evidence="4" key="1">
    <citation type="submission" date="2022-12" db="EMBL/GenBank/DDBJ databases">
        <title>Gycomyces niveus sp.nov., a novel actinomycete isolated from soil in Shouguang.</title>
        <authorList>
            <person name="Yang X."/>
        </authorList>
    </citation>
    <scope>NUCLEOTIDE SEQUENCE</scope>
    <source>
        <strain evidence="4">DSM 44724</strain>
    </source>
</reference>